<dbReference type="Pfam" id="PF02321">
    <property type="entry name" value="OEP"/>
    <property type="match status" value="1"/>
</dbReference>
<evidence type="ECO:0000256" key="5">
    <source>
        <dbReference type="ARBA" id="ARBA00022692"/>
    </source>
</evidence>
<comment type="caution">
    <text evidence="10">The sequence shown here is derived from an EMBL/GenBank/DDBJ whole genome shotgun (WGS) entry which is preliminary data.</text>
</comment>
<dbReference type="GO" id="GO:0015288">
    <property type="term" value="F:porin activity"/>
    <property type="evidence" value="ECO:0007669"/>
    <property type="project" value="TreeGrafter"/>
</dbReference>
<protein>
    <submittedName>
        <fullName evidence="10">Outer membrane efflux protein</fullName>
    </submittedName>
</protein>
<dbReference type="GO" id="GO:1990281">
    <property type="term" value="C:efflux pump complex"/>
    <property type="evidence" value="ECO:0007669"/>
    <property type="project" value="TreeGrafter"/>
</dbReference>
<dbReference type="RefSeq" id="WP_133593056.1">
    <property type="nucleotide sequence ID" value="NZ_CP037953.1"/>
</dbReference>
<evidence type="ECO:0000256" key="6">
    <source>
        <dbReference type="ARBA" id="ARBA00023136"/>
    </source>
</evidence>
<comment type="similarity">
    <text evidence="2">Belongs to the outer membrane factor (OMF) (TC 1.B.17) family.</text>
</comment>
<keyword evidence="4" id="KW-1134">Transmembrane beta strand</keyword>
<dbReference type="GO" id="GO:0009279">
    <property type="term" value="C:cell outer membrane"/>
    <property type="evidence" value="ECO:0007669"/>
    <property type="project" value="UniProtKB-SubCell"/>
</dbReference>
<evidence type="ECO:0000256" key="7">
    <source>
        <dbReference type="ARBA" id="ARBA00023237"/>
    </source>
</evidence>
<keyword evidence="5" id="KW-0812">Transmembrane</keyword>
<evidence type="ECO:0000313" key="10">
    <source>
        <dbReference type="EMBL" id="TDQ44609.1"/>
    </source>
</evidence>
<dbReference type="AlphaFoldDB" id="A0A4R6UH49"/>
<dbReference type="InterPro" id="IPR003423">
    <property type="entry name" value="OMP_efflux"/>
</dbReference>
<accession>A0A4R6UH49</accession>
<feature type="coiled-coil region" evidence="8">
    <location>
        <begin position="177"/>
        <end position="204"/>
    </location>
</feature>
<dbReference type="PANTHER" id="PTHR30026">
    <property type="entry name" value="OUTER MEMBRANE PROTEIN TOLC"/>
    <property type="match status" value="1"/>
</dbReference>
<organism evidence="10 11">
    <name type="scientific">Permianibacter aggregans</name>
    <dbReference type="NCBI Taxonomy" id="1510150"/>
    <lineage>
        <taxon>Bacteria</taxon>
        <taxon>Pseudomonadati</taxon>
        <taxon>Pseudomonadota</taxon>
        <taxon>Gammaproteobacteria</taxon>
        <taxon>Pseudomonadales</taxon>
        <taxon>Pseudomonadaceae</taxon>
        <taxon>Permianibacter</taxon>
    </lineage>
</organism>
<dbReference type="Proteomes" id="UP000295375">
    <property type="component" value="Unassembled WGS sequence"/>
</dbReference>
<keyword evidence="7" id="KW-0998">Cell outer membrane</keyword>
<dbReference type="Gene3D" id="1.20.1600.10">
    <property type="entry name" value="Outer membrane efflux proteins (OEP)"/>
    <property type="match status" value="1"/>
</dbReference>
<feature type="chain" id="PRO_5020286515" evidence="9">
    <location>
        <begin position="21"/>
        <end position="402"/>
    </location>
</feature>
<reference evidence="10 11" key="1">
    <citation type="submission" date="2019-03" db="EMBL/GenBank/DDBJ databases">
        <title>Genomic Encyclopedia of Type Strains, Phase IV (KMG-IV): sequencing the most valuable type-strain genomes for metagenomic binning, comparative biology and taxonomic classification.</title>
        <authorList>
            <person name="Goeker M."/>
        </authorList>
    </citation>
    <scope>NUCLEOTIDE SEQUENCE [LARGE SCALE GENOMIC DNA]</scope>
    <source>
        <strain evidence="10 11">DSM 103792</strain>
    </source>
</reference>
<dbReference type="PANTHER" id="PTHR30026:SF20">
    <property type="entry name" value="OUTER MEMBRANE PROTEIN TOLC"/>
    <property type="match status" value="1"/>
</dbReference>
<keyword evidence="9" id="KW-0732">Signal</keyword>
<evidence type="ECO:0000256" key="8">
    <source>
        <dbReference type="SAM" id="Coils"/>
    </source>
</evidence>
<evidence type="ECO:0000256" key="3">
    <source>
        <dbReference type="ARBA" id="ARBA00022448"/>
    </source>
</evidence>
<keyword evidence="11" id="KW-1185">Reference proteome</keyword>
<proteinExistence type="inferred from homology"/>
<feature type="coiled-coil region" evidence="8">
    <location>
        <begin position="294"/>
        <end position="341"/>
    </location>
</feature>
<keyword evidence="6" id="KW-0472">Membrane</keyword>
<dbReference type="SUPFAM" id="SSF56954">
    <property type="entry name" value="Outer membrane efflux proteins (OEP)"/>
    <property type="match status" value="1"/>
</dbReference>
<evidence type="ECO:0000313" key="11">
    <source>
        <dbReference type="Proteomes" id="UP000295375"/>
    </source>
</evidence>
<dbReference type="GO" id="GO:0015562">
    <property type="term" value="F:efflux transmembrane transporter activity"/>
    <property type="evidence" value="ECO:0007669"/>
    <property type="project" value="InterPro"/>
</dbReference>
<name>A0A4R6UH49_9GAMM</name>
<dbReference type="EMBL" id="SNYM01000023">
    <property type="protein sequence ID" value="TDQ44609.1"/>
    <property type="molecule type" value="Genomic_DNA"/>
</dbReference>
<dbReference type="InterPro" id="IPR051906">
    <property type="entry name" value="TolC-like"/>
</dbReference>
<gene>
    <name evidence="10" type="ORF">EV696_12311</name>
</gene>
<sequence>MKFTHYLWLLPALFSIALQAETPENARFDQALSAYWQRHPQAQALAEHQLAADAELDSARRWLGDRPSLTLGRIENGDGSETETEFELELPLPIARGARIDQSQARGKALAAEAQYLKLQMAAELLRADAELRAQFQRQTLAAQRTQSARRLAENAARRANAGELAQADLWTIEAEQLAAEQALLQAEQALADAQQRWQQLTGQRLTALPPPLAVIPTASDAERTPAEHPALQQLAAEHQRNSAALRAEKDGWLQGSALALQYRREELSPFGEKENFAGIAFSMPLPFGAPRRAAIAEARAEQRQSELQFQQRERELTLAIERAQQRLNALQREQALLQKRQQLTAQALALAEKAFELGEQSLAEFLLTQTRAYDTEADAISFTQQQQQAYADLIEAQGFLP</sequence>
<keyword evidence="8" id="KW-0175">Coiled coil</keyword>
<feature type="signal peptide" evidence="9">
    <location>
        <begin position="1"/>
        <end position="20"/>
    </location>
</feature>
<keyword evidence="3" id="KW-0813">Transport</keyword>
<evidence type="ECO:0000256" key="1">
    <source>
        <dbReference type="ARBA" id="ARBA00004442"/>
    </source>
</evidence>
<evidence type="ECO:0000256" key="4">
    <source>
        <dbReference type="ARBA" id="ARBA00022452"/>
    </source>
</evidence>
<comment type="subcellular location">
    <subcellularLocation>
        <location evidence="1">Cell outer membrane</location>
    </subcellularLocation>
</comment>
<evidence type="ECO:0000256" key="9">
    <source>
        <dbReference type="SAM" id="SignalP"/>
    </source>
</evidence>
<evidence type="ECO:0000256" key="2">
    <source>
        <dbReference type="ARBA" id="ARBA00007613"/>
    </source>
</evidence>